<protein>
    <submittedName>
        <fullName evidence="1">Uncharacterized protein</fullName>
    </submittedName>
</protein>
<sequence length="226" mass="25284">MLGDEIAAIVIGVLLIIVSAILLYRLICWMLTPELHVKKGIPSHIDVQQTKFDSEETKPQTVTLPKVRTAGYLQFMLEAHDCCFNIVLDMMKQSANNKMLVGDNLTFLMDKICNSSSKLKELQNLSIGSEAALEQYLPTIYQCCLALVKYGSLIQSQIKKVSRKTCNTEQLIPYQLTVSVLMHECNMLLREIKQEMVNATESDRLPVSILESSTANSHSTSTGLNQ</sequence>
<dbReference type="EMBL" id="CP000107">
    <property type="protein sequence ID" value="AAZ68749.1"/>
    <property type="molecule type" value="Genomic_DNA"/>
</dbReference>
<evidence type="ECO:0000313" key="2">
    <source>
        <dbReference type="Proteomes" id="UP000000435"/>
    </source>
</evidence>
<keyword evidence="2" id="KW-1185">Reference proteome</keyword>
<proteinExistence type="predicted"/>
<gene>
    <name evidence="1" type="ordered locus">Ecaj_0717</name>
</gene>
<name>A0ACA6AWA9_EHRCJ</name>
<reference evidence="2" key="1">
    <citation type="journal article" date="2006" name="J. Bacteriol.">
        <title>The genome of the obligately intracellular bacterium Ehrlichia canis reveals themes of complex membrane structure and immune evasion strategies.</title>
        <authorList>
            <person name="Mavromatis K."/>
            <person name="Doyle C.K."/>
            <person name="Lykidis A."/>
            <person name="Ivanova N."/>
            <person name="Francino M.P."/>
            <person name="Chain P."/>
            <person name="Shin M."/>
            <person name="Malfatti S."/>
            <person name="Larimer F."/>
            <person name="Copeland A."/>
            <person name="Detter J.C."/>
            <person name="Land M."/>
            <person name="Richardson P.M."/>
            <person name="Yu X.J."/>
            <person name="Walker D.H."/>
            <person name="McBride J.W."/>
            <person name="Kyrpides N.C."/>
        </authorList>
    </citation>
    <scope>NUCLEOTIDE SEQUENCE [LARGE SCALE GENOMIC DNA]</scope>
    <source>
        <strain evidence="2">Jake</strain>
    </source>
</reference>
<dbReference type="Proteomes" id="UP000000435">
    <property type="component" value="Chromosome"/>
</dbReference>
<evidence type="ECO:0000313" key="1">
    <source>
        <dbReference type="EMBL" id="AAZ68749.1"/>
    </source>
</evidence>
<organism evidence="1 2">
    <name type="scientific">Ehrlichia canis (strain Jake)</name>
    <dbReference type="NCBI Taxonomy" id="269484"/>
    <lineage>
        <taxon>Bacteria</taxon>
        <taxon>Pseudomonadati</taxon>
        <taxon>Pseudomonadota</taxon>
        <taxon>Alphaproteobacteria</taxon>
        <taxon>Rickettsiales</taxon>
        <taxon>Anaplasmataceae</taxon>
        <taxon>Ehrlichia</taxon>
    </lineage>
</organism>
<accession>A0ACA6AWA9</accession>